<keyword evidence="3" id="KW-1185">Reference proteome</keyword>
<sequence length="327" mass="35817">MVNERRSEPELVLQRVPDAIMVKIPGSTAPRFGNQPAGVFPVERKKVSWDRSPGFKAMVKRAGFPLVPQFAAAAHFVTTAILPQAIIDLLDARATPRASMVPTGYAAVSRAWRVGDLIITQFFPHAVPPGAPDGPAARSRIPTQPGEMTAEQTRAGWAKAEKEAASRSPKELAVASFWRGDCHQRKEAGDFPGGGMSTSDYVEHAVARGGVPERCERGQRTSLARFRFGEVNVLNARGDLDRAVCIGCAPGRPRFKAQLEVRLFRRAQCAAQKLKEEFDETFLKQHRSANDMICAACVDAKMRPLRRGKDGRCGARPPGRSQNGREH</sequence>
<proteinExistence type="predicted"/>
<organism evidence="2 3">
    <name type="scientific">Prorocentrum cordatum</name>
    <dbReference type="NCBI Taxonomy" id="2364126"/>
    <lineage>
        <taxon>Eukaryota</taxon>
        <taxon>Sar</taxon>
        <taxon>Alveolata</taxon>
        <taxon>Dinophyceae</taxon>
        <taxon>Prorocentrales</taxon>
        <taxon>Prorocentraceae</taxon>
        <taxon>Prorocentrum</taxon>
    </lineage>
</organism>
<accession>A0ABN9VPR8</accession>
<name>A0ABN9VPR8_9DINO</name>
<feature type="region of interest" description="Disordered" evidence="1">
    <location>
        <begin position="308"/>
        <end position="327"/>
    </location>
</feature>
<reference evidence="2" key="1">
    <citation type="submission" date="2023-10" db="EMBL/GenBank/DDBJ databases">
        <authorList>
            <person name="Chen Y."/>
            <person name="Shah S."/>
            <person name="Dougan E. K."/>
            <person name="Thang M."/>
            <person name="Chan C."/>
        </authorList>
    </citation>
    <scope>NUCLEOTIDE SEQUENCE [LARGE SCALE GENOMIC DNA]</scope>
</reference>
<dbReference type="Proteomes" id="UP001189429">
    <property type="component" value="Unassembled WGS sequence"/>
</dbReference>
<evidence type="ECO:0000313" key="2">
    <source>
        <dbReference type="EMBL" id="CAK0874363.1"/>
    </source>
</evidence>
<evidence type="ECO:0000256" key="1">
    <source>
        <dbReference type="SAM" id="MobiDB-lite"/>
    </source>
</evidence>
<gene>
    <name evidence="2" type="ORF">PCOR1329_LOCUS59305</name>
</gene>
<comment type="caution">
    <text evidence="2">The sequence shown here is derived from an EMBL/GenBank/DDBJ whole genome shotgun (WGS) entry which is preliminary data.</text>
</comment>
<evidence type="ECO:0000313" key="3">
    <source>
        <dbReference type="Proteomes" id="UP001189429"/>
    </source>
</evidence>
<protein>
    <submittedName>
        <fullName evidence="2">Uncharacterized protein</fullName>
    </submittedName>
</protein>
<feature type="region of interest" description="Disordered" evidence="1">
    <location>
        <begin position="129"/>
        <end position="149"/>
    </location>
</feature>
<dbReference type="EMBL" id="CAUYUJ010017393">
    <property type="protein sequence ID" value="CAK0874363.1"/>
    <property type="molecule type" value="Genomic_DNA"/>
</dbReference>